<keyword evidence="3" id="KW-1185">Reference proteome</keyword>
<dbReference type="PANTHER" id="PTHR12993:SF28">
    <property type="entry name" value="LMBE FAMILY PROTEIN"/>
    <property type="match status" value="1"/>
</dbReference>
<dbReference type="Proteomes" id="UP000032120">
    <property type="component" value="Unassembled WGS sequence"/>
</dbReference>
<dbReference type="GO" id="GO:0016811">
    <property type="term" value="F:hydrolase activity, acting on carbon-nitrogen (but not peptide) bonds, in linear amides"/>
    <property type="evidence" value="ECO:0007669"/>
    <property type="project" value="TreeGrafter"/>
</dbReference>
<sequence length="239" mass="26126">MTTLERFDPTGIQRVLCIVAHPDDMEYGASAAVAEWTSQGIEVSYLLLTAGEAGMRDRAPEEVGPLRSEEQRAACEIVGVSRLTILDLPDGLLEHSVETRRRIANEIRFSRPDAVVTMTWDLEAGWGLNHADHRATGLAVVDAIRDADNPWLFREQLSDGLTAWKTTWLLATAHHPDHAIEVSAESLERGIASLAAHREYLAALPDHPTPEDLVTGVLTSGGEHAGVPYALPVHAYRMG</sequence>
<dbReference type="OrthoDB" id="3514174at2"/>
<gene>
    <name evidence="2" type="ORF">SD72_01390</name>
</gene>
<dbReference type="Gene3D" id="3.40.50.10320">
    <property type="entry name" value="LmbE-like"/>
    <property type="match status" value="1"/>
</dbReference>
<dbReference type="AlphaFoldDB" id="A0A0D0IS96"/>
<proteinExistence type="predicted"/>
<evidence type="ECO:0000256" key="1">
    <source>
        <dbReference type="ARBA" id="ARBA00022833"/>
    </source>
</evidence>
<dbReference type="RefSeq" id="WP_042542609.1">
    <property type="nucleotide sequence ID" value="NZ_JXSQ01000001.1"/>
</dbReference>
<dbReference type="EMBL" id="JXSQ01000001">
    <property type="protein sequence ID" value="KIP53852.1"/>
    <property type="molecule type" value="Genomic_DNA"/>
</dbReference>
<evidence type="ECO:0000313" key="3">
    <source>
        <dbReference type="Proteomes" id="UP000032120"/>
    </source>
</evidence>
<reference evidence="2 3" key="1">
    <citation type="submission" date="2015-01" db="EMBL/GenBank/DDBJ databases">
        <title>Draft genome sequence of Leucobacter komagatae strain VKM ST2845.</title>
        <authorList>
            <person name="Karlyshev A.V."/>
            <person name="Kudryashova E.B."/>
        </authorList>
    </citation>
    <scope>NUCLEOTIDE SEQUENCE [LARGE SCALE GENOMIC DNA]</scope>
    <source>
        <strain evidence="2 3">VKM ST2845</strain>
    </source>
</reference>
<dbReference type="InterPro" id="IPR003737">
    <property type="entry name" value="GlcNAc_PI_deacetylase-related"/>
</dbReference>
<organism evidence="2 3">
    <name type="scientific">Leucobacter komagatae</name>
    <dbReference type="NCBI Taxonomy" id="55969"/>
    <lineage>
        <taxon>Bacteria</taxon>
        <taxon>Bacillati</taxon>
        <taxon>Actinomycetota</taxon>
        <taxon>Actinomycetes</taxon>
        <taxon>Micrococcales</taxon>
        <taxon>Microbacteriaceae</taxon>
        <taxon>Leucobacter</taxon>
    </lineage>
</organism>
<dbReference type="PANTHER" id="PTHR12993">
    <property type="entry name" value="N-ACETYLGLUCOSAMINYL-PHOSPHATIDYLINOSITOL DE-N-ACETYLASE-RELATED"/>
    <property type="match status" value="1"/>
</dbReference>
<protein>
    <submittedName>
        <fullName evidence="2">GlcNAc-PI de-N-acetylase</fullName>
    </submittedName>
</protein>
<dbReference type="InterPro" id="IPR024078">
    <property type="entry name" value="LmbE-like_dom_sf"/>
</dbReference>
<dbReference type="GO" id="GO:0016137">
    <property type="term" value="P:glycoside metabolic process"/>
    <property type="evidence" value="ECO:0007669"/>
    <property type="project" value="UniProtKB-ARBA"/>
</dbReference>
<accession>A0A0D0IS96</accession>
<dbReference type="SUPFAM" id="SSF102588">
    <property type="entry name" value="LmbE-like"/>
    <property type="match status" value="1"/>
</dbReference>
<keyword evidence="1" id="KW-0862">Zinc</keyword>
<comment type="caution">
    <text evidence="2">The sequence shown here is derived from an EMBL/GenBank/DDBJ whole genome shotgun (WGS) entry which is preliminary data.</text>
</comment>
<dbReference type="Pfam" id="PF02585">
    <property type="entry name" value="PIG-L"/>
    <property type="match status" value="1"/>
</dbReference>
<name>A0A0D0IS96_9MICO</name>
<evidence type="ECO:0000313" key="2">
    <source>
        <dbReference type="EMBL" id="KIP53852.1"/>
    </source>
</evidence>